<evidence type="ECO:0000256" key="1">
    <source>
        <dbReference type="SAM" id="MobiDB-lite"/>
    </source>
</evidence>
<feature type="compositionally biased region" description="Pro residues" evidence="1">
    <location>
        <begin position="656"/>
        <end position="666"/>
    </location>
</feature>
<feature type="compositionally biased region" description="Basic and acidic residues" evidence="1">
    <location>
        <begin position="243"/>
        <end position="257"/>
    </location>
</feature>
<feature type="region of interest" description="Disordered" evidence="1">
    <location>
        <begin position="73"/>
        <end position="97"/>
    </location>
</feature>
<dbReference type="Proteomes" id="UP000314986">
    <property type="component" value="Unassembled WGS sequence"/>
</dbReference>
<organism evidence="2 3">
    <name type="scientific">Callorhinchus milii</name>
    <name type="common">Ghost shark</name>
    <dbReference type="NCBI Taxonomy" id="7868"/>
    <lineage>
        <taxon>Eukaryota</taxon>
        <taxon>Metazoa</taxon>
        <taxon>Chordata</taxon>
        <taxon>Craniata</taxon>
        <taxon>Vertebrata</taxon>
        <taxon>Chondrichthyes</taxon>
        <taxon>Holocephali</taxon>
        <taxon>Chimaeriformes</taxon>
        <taxon>Callorhinchidae</taxon>
        <taxon>Callorhinchus</taxon>
    </lineage>
</organism>
<dbReference type="AlphaFoldDB" id="A0A4W3GRN2"/>
<dbReference type="STRING" id="7868.ENSCMIP00000005707"/>
<dbReference type="Pfam" id="PF15273">
    <property type="entry name" value="NHS"/>
    <property type="match status" value="4"/>
</dbReference>
<evidence type="ECO:0000313" key="2">
    <source>
        <dbReference type="Ensembl" id="ENSCMIP00000005707.1"/>
    </source>
</evidence>
<reference evidence="3" key="1">
    <citation type="journal article" date="2006" name="Science">
        <title>Ancient noncoding elements conserved in the human genome.</title>
        <authorList>
            <person name="Venkatesh B."/>
            <person name="Kirkness E.F."/>
            <person name="Loh Y.H."/>
            <person name="Halpern A.L."/>
            <person name="Lee A.P."/>
            <person name="Johnson J."/>
            <person name="Dandona N."/>
            <person name="Viswanathan L.D."/>
            <person name="Tay A."/>
            <person name="Venter J.C."/>
            <person name="Strausberg R.L."/>
            <person name="Brenner S."/>
        </authorList>
    </citation>
    <scope>NUCLEOTIDE SEQUENCE [LARGE SCALE GENOMIC DNA]</scope>
</reference>
<dbReference type="PANTHER" id="PTHR23039">
    <property type="entry name" value="NANCE-HORAN SYNDROME PROTEIN"/>
    <property type="match status" value="1"/>
</dbReference>
<name>A0A4W3GRN2_CALMI</name>
<dbReference type="Ensembl" id="ENSCMIT00000005901.1">
    <property type="protein sequence ID" value="ENSCMIP00000005707.1"/>
    <property type="gene ID" value="ENSCMIG00000003308.1"/>
</dbReference>
<proteinExistence type="predicted"/>
<feature type="compositionally biased region" description="Low complexity" evidence="1">
    <location>
        <begin position="437"/>
        <end position="453"/>
    </location>
</feature>
<feature type="compositionally biased region" description="Polar residues" evidence="1">
    <location>
        <begin position="454"/>
        <end position="464"/>
    </location>
</feature>
<reference evidence="2" key="5">
    <citation type="submission" date="2025-09" db="UniProtKB">
        <authorList>
            <consortium name="Ensembl"/>
        </authorList>
    </citation>
    <scope>IDENTIFICATION</scope>
</reference>
<feature type="compositionally biased region" description="Basic residues" evidence="1">
    <location>
        <begin position="310"/>
        <end position="326"/>
    </location>
</feature>
<dbReference type="GO" id="GO:0030154">
    <property type="term" value="P:cell differentiation"/>
    <property type="evidence" value="ECO:0007669"/>
    <property type="project" value="TreeGrafter"/>
</dbReference>
<sequence>LAGSNLDQESKRTAHFRSSWQQNVNVFSSSSRPPCVEELHQEAQLNLQSLLQGRTRPSPKSIRSRFIEDETSCIGIRARETSPQSPTASDPQPGWSQAVSLSAAGSVQAHVVPINVTGESLERHANTRHSLFNTDTAINPKSTLRRRRTVSSLLEAANPQRGTPSHIPFASSPPFLLEGTAQDPPLRPRLCRSSPEPGPAMSTFLPIEGQVVTPLFPTRPQNIKNIRTNHERIIVCTNERGEEKLPTADARSFRERSLSTPTDSGSSCSGEGVPGPGEQHRRNSESYVMRYPSASSEDSQGPEPQGPSHARPRSRSISLKKPKRKPPPPVRGVSLKPGGTGLKLQIFEPQVSRGEKRPTRLFLANEKRGIQSESMDSNESSGFTSIPRSSGPNPRDGEFSDNWFLNDWKSNDPYRSLSNSSTATGTTVIECLKPRSSCESLSSPSLSRATTPSQLSVETESKLSSPGRVPGLMSPSSGYSSQSETPTAAFPISVFHGGPSPHQAGKIKPKVPERKSSLQPPSPNEKSPRSKQMFELPVVVPHVSALKPPTKAKPKTGRRHSETASCNGGKPAPSPSQPTLPVITQTVLESVRLRSISRSENEDNNGEAFPEPPTQAHAAPGHRKVGPPVAGKPPMSKRPSSIVLKVSPCDLTSPLVSPPGTCPAPSPTWLFRKTRKEEGMDGPLCPRPPAAVSPGYRASERAGPSQTKLSAHAPELPAEAIRGRGEATGRSAQPGERSRKKSKTPPPVPRKPTVLILPTNRQHILVVAERSEHSPLPSPTASPLQPGTAATNTANAVGTRSAGQSGPGSLQSEDSITEEDEDVFVSPGVPRSTEDLFTVIHRSKRKVLGWKEPGETFRIREVAPSPTKPPSITAGAKASTSNENFKALLQRKGGKSGATGRVSATELLKTTNPLARRATDYTSCPSLTPHTPT</sequence>
<dbReference type="InterPro" id="IPR024845">
    <property type="entry name" value="NHS-like"/>
</dbReference>
<reference evidence="3" key="3">
    <citation type="journal article" date="2014" name="Nature">
        <title>Elephant shark genome provides unique insights into gnathostome evolution.</title>
        <authorList>
            <consortium name="International Elephant Shark Genome Sequencing Consortium"/>
            <person name="Venkatesh B."/>
            <person name="Lee A.P."/>
            <person name="Ravi V."/>
            <person name="Maurya A.K."/>
            <person name="Lian M.M."/>
            <person name="Swann J.B."/>
            <person name="Ohta Y."/>
            <person name="Flajnik M.F."/>
            <person name="Sutoh Y."/>
            <person name="Kasahara M."/>
            <person name="Hoon S."/>
            <person name="Gangu V."/>
            <person name="Roy S.W."/>
            <person name="Irimia M."/>
            <person name="Korzh V."/>
            <person name="Kondrychyn I."/>
            <person name="Lim Z.W."/>
            <person name="Tay B.H."/>
            <person name="Tohari S."/>
            <person name="Kong K.W."/>
            <person name="Ho S."/>
            <person name="Lorente-Galdos B."/>
            <person name="Quilez J."/>
            <person name="Marques-Bonet T."/>
            <person name="Raney B.J."/>
            <person name="Ingham P.W."/>
            <person name="Tay A."/>
            <person name="Hillier L.W."/>
            <person name="Minx P."/>
            <person name="Boehm T."/>
            <person name="Wilson R.K."/>
            <person name="Brenner S."/>
            <person name="Warren W.C."/>
        </authorList>
    </citation>
    <scope>NUCLEOTIDE SEQUENCE [LARGE SCALE GENOMIC DNA]</scope>
</reference>
<feature type="region of interest" description="Disordered" evidence="1">
    <location>
        <begin position="243"/>
        <end position="399"/>
    </location>
</feature>
<feature type="compositionally biased region" description="Polar residues" evidence="1">
    <location>
        <begin position="801"/>
        <end position="814"/>
    </location>
</feature>
<dbReference type="GeneTree" id="ENSGT00950000182963"/>
<feature type="compositionally biased region" description="Polar residues" evidence="1">
    <location>
        <begin position="579"/>
        <end position="588"/>
    </location>
</feature>
<feature type="compositionally biased region" description="Polar residues" evidence="1">
    <location>
        <begin position="258"/>
        <end position="269"/>
    </location>
</feature>
<evidence type="ECO:0000313" key="3">
    <source>
        <dbReference type="Proteomes" id="UP000314986"/>
    </source>
</evidence>
<feature type="region of interest" description="Disordered" evidence="1">
    <location>
        <begin position="437"/>
        <end position="830"/>
    </location>
</feature>
<feature type="compositionally biased region" description="Polar residues" evidence="1">
    <location>
        <begin position="474"/>
        <end position="486"/>
    </location>
</feature>
<reference evidence="3" key="2">
    <citation type="journal article" date="2007" name="PLoS Biol.">
        <title>Survey sequencing and comparative analysis of the elephant shark (Callorhinchus milii) genome.</title>
        <authorList>
            <person name="Venkatesh B."/>
            <person name="Kirkness E.F."/>
            <person name="Loh Y.H."/>
            <person name="Halpern A.L."/>
            <person name="Lee A.P."/>
            <person name="Johnson J."/>
            <person name="Dandona N."/>
            <person name="Viswanathan L.D."/>
            <person name="Tay A."/>
            <person name="Venter J.C."/>
            <person name="Strausberg R.L."/>
            <person name="Brenner S."/>
        </authorList>
    </citation>
    <scope>NUCLEOTIDE SEQUENCE [LARGE SCALE GENOMIC DNA]</scope>
</reference>
<feature type="compositionally biased region" description="Polar residues" evidence="1">
    <location>
        <begin position="371"/>
        <end position="392"/>
    </location>
</feature>
<accession>A0A4W3GRN2</accession>
<keyword evidence="3" id="KW-1185">Reference proteome</keyword>
<protein>
    <submittedName>
        <fullName evidence="2">NHS like 2</fullName>
    </submittedName>
</protein>
<dbReference type="InParanoid" id="A0A4W3GRN2"/>
<feature type="region of interest" description="Disordered" evidence="1">
    <location>
        <begin position="863"/>
        <end position="882"/>
    </location>
</feature>
<feature type="region of interest" description="Disordered" evidence="1">
    <location>
        <begin position="913"/>
        <end position="933"/>
    </location>
</feature>
<feature type="compositionally biased region" description="Polar residues" evidence="1">
    <location>
        <begin position="81"/>
        <end position="97"/>
    </location>
</feature>
<feature type="compositionally biased region" description="Low complexity" evidence="1">
    <location>
        <begin position="787"/>
        <end position="799"/>
    </location>
</feature>
<dbReference type="PANTHER" id="PTHR23039:SF2">
    <property type="entry name" value="NHS-LIKE PROTEIN 2"/>
    <property type="match status" value="1"/>
</dbReference>
<dbReference type="OMA" id="KSTIHHV"/>
<dbReference type="FunCoup" id="A0A4W3GRN2">
    <property type="interactions" value="36"/>
</dbReference>
<feature type="compositionally biased region" description="Polar residues" evidence="1">
    <location>
        <begin position="920"/>
        <end position="933"/>
    </location>
</feature>
<reference evidence="2" key="4">
    <citation type="submission" date="2025-08" db="UniProtKB">
        <authorList>
            <consortium name="Ensembl"/>
        </authorList>
    </citation>
    <scope>IDENTIFICATION</scope>
</reference>